<reference evidence="1" key="3">
    <citation type="submission" date="2021-08" db="EMBL/GenBank/DDBJ databases">
        <authorList>
            <person name="Tani A."/>
            <person name="Ola A."/>
            <person name="Ogura Y."/>
            <person name="Katsura K."/>
            <person name="Hayashi T."/>
        </authorList>
    </citation>
    <scope>NUCLEOTIDE SEQUENCE</scope>
    <source>
        <strain evidence="1">DSM 22415</strain>
    </source>
</reference>
<dbReference type="GO" id="GO:0032259">
    <property type="term" value="P:methylation"/>
    <property type="evidence" value="ECO:0007669"/>
    <property type="project" value="UniProtKB-KW"/>
</dbReference>
<gene>
    <name evidence="2" type="primary">ubiG_4</name>
    <name evidence="1" type="synonym">COQ3_5</name>
    <name evidence="1" type="ORF">IFDJLNFL_4991</name>
    <name evidence="2" type="ORF">MTDSW087_04439</name>
</gene>
<proteinExistence type="predicted"/>
<dbReference type="Gene3D" id="3.40.50.150">
    <property type="entry name" value="Vaccinia Virus protein VP39"/>
    <property type="match status" value="1"/>
</dbReference>
<dbReference type="InterPro" id="IPR029063">
    <property type="entry name" value="SAM-dependent_MTases_sf"/>
</dbReference>
<protein>
    <submittedName>
        <fullName evidence="1 2">Ubiquinone biosynthesis O-methyltransferase</fullName>
        <ecNumber evidence="2">2.1.1.222</ecNumber>
    </submittedName>
</protein>
<accession>A0A564G3S7</accession>
<reference evidence="2 3" key="1">
    <citation type="submission" date="2019-06" db="EMBL/GenBank/DDBJ databases">
        <authorList>
            <person name="Rodrigo-Torres L."/>
            <person name="Arahal R. D."/>
            <person name="Lucena T."/>
        </authorList>
    </citation>
    <scope>NUCLEOTIDE SEQUENCE [LARGE SCALE GENOMIC DNA]</scope>
    <source>
        <strain evidence="2 3">SW08-7</strain>
    </source>
</reference>
<dbReference type="EMBL" id="CABFVH010000038">
    <property type="protein sequence ID" value="VUF14714.1"/>
    <property type="molecule type" value="Genomic_DNA"/>
</dbReference>
<evidence type="ECO:0000313" key="4">
    <source>
        <dbReference type="Proteomes" id="UP001055303"/>
    </source>
</evidence>
<keyword evidence="2" id="KW-0489">Methyltransferase</keyword>
<keyword evidence="2" id="KW-0830">Ubiquinone</keyword>
<keyword evidence="2" id="KW-0808">Transferase</keyword>
<dbReference type="Pfam" id="PF13489">
    <property type="entry name" value="Methyltransf_23"/>
    <property type="match status" value="1"/>
</dbReference>
<dbReference type="EMBL" id="BPQI01000184">
    <property type="protein sequence ID" value="GJD59065.1"/>
    <property type="molecule type" value="Genomic_DNA"/>
</dbReference>
<name>A0A564G3S7_9HYPH</name>
<reference evidence="1" key="2">
    <citation type="journal article" date="2021" name="Front. Microbiol.">
        <title>Comprehensive Comparative Genomics and Phenotyping of Methylobacterium Species.</title>
        <authorList>
            <person name="Alessa O."/>
            <person name="Ogura Y."/>
            <person name="Fujitani Y."/>
            <person name="Takami H."/>
            <person name="Hayashi T."/>
            <person name="Sahin N."/>
            <person name="Tani A."/>
        </authorList>
    </citation>
    <scope>NUCLEOTIDE SEQUENCE</scope>
    <source>
        <strain evidence="1">DSM 22415</strain>
    </source>
</reference>
<dbReference type="EC" id="2.1.1.222" evidence="2"/>
<evidence type="ECO:0000313" key="3">
    <source>
        <dbReference type="Proteomes" id="UP000401717"/>
    </source>
</evidence>
<dbReference type="SUPFAM" id="SSF53335">
    <property type="entry name" value="S-adenosyl-L-methionine-dependent methyltransferases"/>
    <property type="match status" value="1"/>
</dbReference>
<organism evidence="2 3">
    <name type="scientific">Methylobacterium dankookense</name>
    <dbReference type="NCBI Taxonomy" id="560405"/>
    <lineage>
        <taxon>Bacteria</taxon>
        <taxon>Pseudomonadati</taxon>
        <taxon>Pseudomonadota</taxon>
        <taxon>Alphaproteobacteria</taxon>
        <taxon>Hyphomicrobiales</taxon>
        <taxon>Methylobacteriaceae</taxon>
        <taxon>Methylobacterium</taxon>
    </lineage>
</organism>
<evidence type="ECO:0000313" key="2">
    <source>
        <dbReference type="EMBL" id="VUF14714.1"/>
    </source>
</evidence>
<keyword evidence="4" id="KW-1185">Reference proteome</keyword>
<dbReference type="Proteomes" id="UP001055303">
    <property type="component" value="Unassembled WGS sequence"/>
</dbReference>
<dbReference type="AlphaFoldDB" id="A0A564G3S7"/>
<dbReference type="GO" id="GO:0102208">
    <property type="term" value="F:2-polyprenyl-6-hydroxyphenol methylase activity"/>
    <property type="evidence" value="ECO:0007669"/>
    <property type="project" value="UniProtKB-EC"/>
</dbReference>
<dbReference type="Proteomes" id="UP000401717">
    <property type="component" value="Unassembled WGS sequence"/>
</dbReference>
<evidence type="ECO:0000313" key="1">
    <source>
        <dbReference type="EMBL" id="GJD59065.1"/>
    </source>
</evidence>
<sequence>MNFLNYKTIDYPDIIIDETPIAETFDIILAEQVWEHLKYPRRGAVNCLKMLNPGGYLMITTPFLVRRHPHPTDCTRWTDEGLKYFLEDAGFPLENISVGSWGNLGAVISNLTQWVEYDRSHNAVHPLTNDPLFPIAVWALAKKA</sequence>